<feature type="signal peptide" evidence="4">
    <location>
        <begin position="1"/>
        <end position="23"/>
    </location>
</feature>
<dbReference type="PROSITE" id="PS50297">
    <property type="entry name" value="ANK_REP_REGION"/>
    <property type="match status" value="2"/>
</dbReference>
<evidence type="ECO:0000256" key="2">
    <source>
        <dbReference type="ARBA" id="ARBA00023043"/>
    </source>
</evidence>
<dbReference type="Proteomes" id="UP000808146">
    <property type="component" value="Unassembled WGS sequence"/>
</dbReference>
<dbReference type="InterPro" id="IPR036770">
    <property type="entry name" value="Ankyrin_rpt-contain_sf"/>
</dbReference>
<dbReference type="InterPro" id="IPR002110">
    <property type="entry name" value="Ankyrin_rpt"/>
</dbReference>
<keyword evidence="4" id="KW-0732">Signal</keyword>
<keyword evidence="1" id="KW-0677">Repeat</keyword>
<dbReference type="PRINTS" id="PR01415">
    <property type="entry name" value="ANKYRIN"/>
</dbReference>
<dbReference type="PANTHER" id="PTHR24171">
    <property type="entry name" value="ANKYRIN REPEAT DOMAIN-CONTAINING PROTEIN 39-RELATED"/>
    <property type="match status" value="1"/>
</dbReference>
<gene>
    <name evidence="5" type="ORF">IPN75_19580</name>
</gene>
<evidence type="ECO:0000256" key="1">
    <source>
        <dbReference type="ARBA" id="ARBA00022737"/>
    </source>
</evidence>
<accession>A0A9D7LWC1</accession>
<dbReference type="AlphaFoldDB" id="A0A9D7LWC1"/>
<name>A0A9D7LWC1_9RHOO</name>
<dbReference type="SUPFAM" id="SSF48403">
    <property type="entry name" value="Ankyrin repeat"/>
    <property type="match status" value="1"/>
</dbReference>
<sequence length="163" mass="16648">MAGISNWSSLVLASLLLGLPAQAQQVLGANDQPIHDAARLGSGKDVSVILKVQHAARDVRTAQGSTPLHLAASNPDLTALQALVVAGADPNARDGDGATPLHIAAYAQNAKHAQLLLEAGADPHARTNAGRDPTSMARKAMANEAAGVISLWILKGCKAGKSC</sequence>
<dbReference type="SMART" id="SM00248">
    <property type="entry name" value="ANK"/>
    <property type="match status" value="2"/>
</dbReference>
<evidence type="ECO:0000256" key="3">
    <source>
        <dbReference type="PROSITE-ProRule" id="PRU00023"/>
    </source>
</evidence>
<feature type="repeat" description="ANK" evidence="3">
    <location>
        <begin position="63"/>
        <end position="95"/>
    </location>
</feature>
<dbReference type="Gene3D" id="1.25.40.20">
    <property type="entry name" value="Ankyrin repeat-containing domain"/>
    <property type="match status" value="1"/>
</dbReference>
<reference evidence="5" key="1">
    <citation type="submission" date="2020-10" db="EMBL/GenBank/DDBJ databases">
        <title>Connecting structure to function with the recovery of over 1000 high-quality activated sludge metagenome-assembled genomes encoding full-length rRNA genes using long-read sequencing.</title>
        <authorList>
            <person name="Singleton C.M."/>
            <person name="Petriglieri F."/>
            <person name="Kristensen J.M."/>
            <person name="Kirkegaard R.H."/>
            <person name="Michaelsen T.Y."/>
            <person name="Andersen M.H."/>
            <person name="Karst S.M."/>
            <person name="Dueholm M.S."/>
            <person name="Nielsen P.H."/>
            <person name="Albertsen M."/>
        </authorList>
    </citation>
    <scope>NUCLEOTIDE SEQUENCE</scope>
    <source>
        <strain evidence="5">OdNE_18-Q3-R46-58_BAT3C.305</strain>
    </source>
</reference>
<evidence type="ECO:0000313" key="6">
    <source>
        <dbReference type="Proteomes" id="UP000808146"/>
    </source>
</evidence>
<proteinExistence type="predicted"/>
<comment type="caution">
    <text evidence="5">The sequence shown here is derived from an EMBL/GenBank/DDBJ whole genome shotgun (WGS) entry which is preliminary data.</text>
</comment>
<evidence type="ECO:0000256" key="4">
    <source>
        <dbReference type="SAM" id="SignalP"/>
    </source>
</evidence>
<keyword evidence="2 3" id="KW-0040">ANK repeat</keyword>
<protein>
    <submittedName>
        <fullName evidence="5">Ankyrin repeat domain-containing protein</fullName>
    </submittedName>
</protein>
<dbReference type="EMBL" id="JADKBR010000028">
    <property type="protein sequence ID" value="MBK8892393.1"/>
    <property type="molecule type" value="Genomic_DNA"/>
</dbReference>
<feature type="repeat" description="ANK" evidence="3">
    <location>
        <begin position="96"/>
        <end position="128"/>
    </location>
</feature>
<dbReference type="PROSITE" id="PS50088">
    <property type="entry name" value="ANK_REPEAT"/>
    <property type="match status" value="2"/>
</dbReference>
<dbReference type="Pfam" id="PF12796">
    <property type="entry name" value="Ank_2"/>
    <property type="match status" value="1"/>
</dbReference>
<feature type="chain" id="PRO_5039460759" evidence="4">
    <location>
        <begin position="24"/>
        <end position="163"/>
    </location>
</feature>
<organism evidence="5 6">
    <name type="scientific">Candidatus Dechloromonas phosphorivorans</name>
    <dbReference type="NCBI Taxonomy" id="2899244"/>
    <lineage>
        <taxon>Bacteria</taxon>
        <taxon>Pseudomonadati</taxon>
        <taxon>Pseudomonadota</taxon>
        <taxon>Betaproteobacteria</taxon>
        <taxon>Rhodocyclales</taxon>
        <taxon>Azonexaceae</taxon>
        <taxon>Dechloromonas</taxon>
    </lineage>
</organism>
<evidence type="ECO:0000313" key="5">
    <source>
        <dbReference type="EMBL" id="MBK8892393.1"/>
    </source>
</evidence>